<keyword evidence="7" id="KW-1185">Reference proteome</keyword>
<evidence type="ECO:0000256" key="4">
    <source>
        <dbReference type="ARBA" id="ARBA00022837"/>
    </source>
</evidence>
<dbReference type="InterPro" id="IPR023572">
    <property type="entry name" value="Archease_dom"/>
</dbReference>
<dbReference type="GO" id="GO:0046872">
    <property type="term" value="F:metal ion binding"/>
    <property type="evidence" value="ECO:0007669"/>
    <property type="project" value="UniProtKB-KW"/>
</dbReference>
<organism evidence="6 7">
    <name type="scientific">Deferribacter autotrophicus</name>
    <dbReference type="NCBI Taxonomy" id="500465"/>
    <lineage>
        <taxon>Bacteria</taxon>
        <taxon>Pseudomonadati</taxon>
        <taxon>Deferribacterota</taxon>
        <taxon>Deferribacteres</taxon>
        <taxon>Deferribacterales</taxon>
        <taxon>Deferribacteraceae</taxon>
        <taxon>Deferribacter</taxon>
    </lineage>
</organism>
<dbReference type="Gene3D" id="3.55.10.10">
    <property type="entry name" value="Archease domain"/>
    <property type="match status" value="1"/>
</dbReference>
<protein>
    <submittedName>
        <fullName evidence="6">Archease</fullName>
    </submittedName>
</protein>
<dbReference type="SUPFAM" id="SSF69819">
    <property type="entry name" value="MTH1598-like"/>
    <property type="match status" value="1"/>
</dbReference>
<accession>A0A5A8F601</accession>
<dbReference type="RefSeq" id="WP_149266475.1">
    <property type="nucleotide sequence ID" value="NZ_VFJB01000005.1"/>
</dbReference>
<keyword evidence="4" id="KW-0106">Calcium</keyword>
<name>A0A5A8F601_9BACT</name>
<dbReference type="AlphaFoldDB" id="A0A5A8F601"/>
<dbReference type="Proteomes" id="UP000322876">
    <property type="component" value="Unassembled WGS sequence"/>
</dbReference>
<evidence type="ECO:0000313" key="7">
    <source>
        <dbReference type="Proteomes" id="UP000322876"/>
    </source>
</evidence>
<evidence type="ECO:0000256" key="3">
    <source>
        <dbReference type="ARBA" id="ARBA00022723"/>
    </source>
</evidence>
<dbReference type="OrthoDB" id="164090at2"/>
<reference evidence="6 7" key="1">
    <citation type="submission" date="2019-06" db="EMBL/GenBank/DDBJ databases">
        <title>Genomic insights into carbon and energy metabolism of Deferribacter autotrophicus revealed new metabolic traits in the phylum Deferribacteres.</title>
        <authorList>
            <person name="Slobodkin A.I."/>
            <person name="Slobodkina G.B."/>
            <person name="Allioux M."/>
            <person name="Alain K."/>
            <person name="Jebbar M."/>
            <person name="Shadrin V."/>
            <person name="Kublanov I.V."/>
            <person name="Toshchakov S.V."/>
            <person name="Bonch-Osmolovskaya E.A."/>
        </authorList>
    </citation>
    <scope>NUCLEOTIDE SEQUENCE [LARGE SCALE GENOMIC DNA]</scope>
    <source>
        <strain evidence="6 7">SL50</strain>
    </source>
</reference>
<gene>
    <name evidence="6" type="ORF">FHQ18_07105</name>
</gene>
<comment type="caution">
    <text evidence="6">The sequence shown here is derived from an EMBL/GenBank/DDBJ whole genome shotgun (WGS) entry which is preliminary data.</text>
</comment>
<evidence type="ECO:0000313" key="6">
    <source>
        <dbReference type="EMBL" id="KAA0258154.1"/>
    </source>
</evidence>
<keyword evidence="2" id="KW-0819">tRNA processing</keyword>
<evidence type="ECO:0000259" key="5">
    <source>
        <dbReference type="Pfam" id="PF01951"/>
    </source>
</evidence>
<sequence length="133" mass="15846">MKKFEIVETTADVGLKVFGENRKDFIENLIAGFYYLVFDENINFDEGLKSNQIVEKDFDDFEDFVYDLLNDLIFYLYVKKSLFKVKILEENRAVFEVYRNSYFIEIEIKAATKHRFCVKEYKGLLEGLIVFDI</sequence>
<keyword evidence="3" id="KW-0479">Metal-binding</keyword>
<dbReference type="InterPro" id="IPR036820">
    <property type="entry name" value="Archease_dom_sf"/>
</dbReference>
<dbReference type="GO" id="GO:0008033">
    <property type="term" value="P:tRNA processing"/>
    <property type="evidence" value="ECO:0007669"/>
    <property type="project" value="UniProtKB-KW"/>
</dbReference>
<proteinExistence type="inferred from homology"/>
<evidence type="ECO:0000256" key="2">
    <source>
        <dbReference type="ARBA" id="ARBA00022694"/>
    </source>
</evidence>
<comment type="similarity">
    <text evidence="1">Belongs to the archease family.</text>
</comment>
<evidence type="ECO:0000256" key="1">
    <source>
        <dbReference type="ARBA" id="ARBA00007963"/>
    </source>
</evidence>
<feature type="domain" description="Archease" evidence="5">
    <location>
        <begin position="4"/>
        <end position="133"/>
    </location>
</feature>
<dbReference type="Pfam" id="PF01951">
    <property type="entry name" value="Archease"/>
    <property type="match status" value="1"/>
</dbReference>
<dbReference type="EMBL" id="VFJB01000005">
    <property type="protein sequence ID" value="KAA0258154.1"/>
    <property type="molecule type" value="Genomic_DNA"/>
</dbReference>